<protein>
    <submittedName>
        <fullName evidence="6">DoxX family protein</fullName>
    </submittedName>
</protein>
<comment type="subcellular location">
    <subcellularLocation>
        <location evidence="1">Membrane</location>
        <topology evidence="1">Multi-pass membrane protein</topology>
    </subcellularLocation>
</comment>
<dbReference type="Pfam" id="PF13564">
    <property type="entry name" value="DoxX_2"/>
    <property type="match status" value="1"/>
</dbReference>
<evidence type="ECO:0000256" key="5">
    <source>
        <dbReference type="SAM" id="Phobius"/>
    </source>
</evidence>
<comment type="caution">
    <text evidence="6">The sequence shown here is derived from an EMBL/GenBank/DDBJ whole genome shotgun (WGS) entry which is preliminary data.</text>
</comment>
<dbReference type="PIRSF" id="PIRSF030066">
    <property type="entry name" value="UCP030066"/>
    <property type="match status" value="1"/>
</dbReference>
<dbReference type="InterPro" id="IPR032808">
    <property type="entry name" value="DoxX"/>
</dbReference>
<evidence type="ECO:0000256" key="3">
    <source>
        <dbReference type="ARBA" id="ARBA00022989"/>
    </source>
</evidence>
<dbReference type="Proteomes" id="UP001217485">
    <property type="component" value="Unassembled WGS sequence"/>
</dbReference>
<evidence type="ECO:0000256" key="1">
    <source>
        <dbReference type="ARBA" id="ARBA00004141"/>
    </source>
</evidence>
<feature type="transmembrane region" description="Helical" evidence="5">
    <location>
        <begin position="42"/>
        <end position="63"/>
    </location>
</feature>
<sequence length="139" mass="14755">MSRARLVAYWATTGLVASSMVSGGVAHVLHAPASVDGFVRLGYPLHFVTFLGIWKLLGALALLAPRFPRLKEWAYAGLVFDLTGAAFAWAAVGASDSTSNAGHIVAPLVVLALAVTSWALRPDSRRLPEPLHRPSVLVT</sequence>
<evidence type="ECO:0000313" key="6">
    <source>
        <dbReference type="EMBL" id="MDC0678436.1"/>
    </source>
</evidence>
<name>A0ABT5BW87_9BACT</name>
<feature type="transmembrane region" description="Helical" evidence="5">
    <location>
        <begin position="75"/>
        <end position="95"/>
    </location>
</feature>
<dbReference type="EMBL" id="JAQNDK010000001">
    <property type="protein sequence ID" value="MDC0678436.1"/>
    <property type="molecule type" value="Genomic_DNA"/>
</dbReference>
<keyword evidence="4 5" id="KW-0472">Membrane</keyword>
<dbReference type="RefSeq" id="WP_272095254.1">
    <property type="nucleotide sequence ID" value="NZ_JAQNDK010000001.1"/>
</dbReference>
<keyword evidence="3 5" id="KW-1133">Transmembrane helix</keyword>
<evidence type="ECO:0000313" key="7">
    <source>
        <dbReference type="Proteomes" id="UP001217485"/>
    </source>
</evidence>
<evidence type="ECO:0000256" key="4">
    <source>
        <dbReference type="ARBA" id="ARBA00023136"/>
    </source>
</evidence>
<keyword evidence="2 5" id="KW-0812">Transmembrane</keyword>
<feature type="transmembrane region" description="Helical" evidence="5">
    <location>
        <begin position="101"/>
        <end position="120"/>
    </location>
</feature>
<reference evidence="6 7" key="1">
    <citation type="submission" date="2023-01" db="EMBL/GenBank/DDBJ databases">
        <title>Minimal conservation of predation-associated metabolite biosynthetic gene clusters underscores biosynthetic potential of Myxococcota including descriptions for ten novel species: Archangium lansinium sp. nov., Myxococcus landrumus sp. nov., Nannocystis bai.</title>
        <authorList>
            <person name="Ahearne A."/>
            <person name="Stevens C."/>
            <person name="Dowd S."/>
        </authorList>
    </citation>
    <scope>NUCLEOTIDE SEQUENCE [LARGE SCALE GENOMIC DNA]</scope>
    <source>
        <strain evidence="6 7">WIWO2</strain>
    </source>
</reference>
<evidence type="ECO:0000256" key="2">
    <source>
        <dbReference type="ARBA" id="ARBA00022692"/>
    </source>
</evidence>
<gene>
    <name evidence="6" type="ORF">POL72_11895</name>
</gene>
<proteinExistence type="predicted"/>
<keyword evidence="7" id="KW-1185">Reference proteome</keyword>
<organism evidence="6 7">
    <name type="scientific">Sorangium atrum</name>
    <dbReference type="NCBI Taxonomy" id="2995308"/>
    <lineage>
        <taxon>Bacteria</taxon>
        <taxon>Pseudomonadati</taxon>
        <taxon>Myxococcota</taxon>
        <taxon>Polyangia</taxon>
        <taxon>Polyangiales</taxon>
        <taxon>Polyangiaceae</taxon>
        <taxon>Sorangium</taxon>
    </lineage>
</organism>
<accession>A0ABT5BW87</accession>
<dbReference type="InterPro" id="IPR016944">
    <property type="entry name" value="UCP030066"/>
</dbReference>